<dbReference type="RefSeq" id="WP_061277248.1">
    <property type="nucleotide sequence ID" value="NZ_CP023525.1"/>
</dbReference>
<reference evidence="11 13" key="1">
    <citation type="submission" date="2017-09" db="EMBL/GenBank/DDBJ databases">
        <title>FDA dAtabase for Regulatory Grade micrObial Sequences (FDA-ARGOS): Supporting development and validation of Infectious Disease Dx tests.</title>
        <authorList>
            <person name="Minogue T."/>
            <person name="Wolcott M."/>
            <person name="Wasieloski L."/>
            <person name="Aguilar W."/>
            <person name="Moore D."/>
            <person name="Tallon L."/>
            <person name="Sadzewicz L."/>
            <person name="Ott S."/>
            <person name="Zhao X."/>
            <person name="Nagaraj S."/>
            <person name="Vavikolanu K."/>
            <person name="Aluvathingal J."/>
            <person name="Nadendla S."/>
            <person name="Sichtig H."/>
        </authorList>
    </citation>
    <scope>NUCLEOTIDE SEQUENCE [LARGE SCALE GENOMIC DNA]</scope>
    <source>
        <strain evidence="11 13">FDAARGOS_392</strain>
    </source>
</reference>
<accession>A0A291DT79</accession>
<dbReference type="InterPro" id="IPR011701">
    <property type="entry name" value="MFS"/>
</dbReference>
<feature type="transmembrane region" description="Helical" evidence="9">
    <location>
        <begin position="105"/>
        <end position="123"/>
    </location>
</feature>
<dbReference type="Pfam" id="PF07690">
    <property type="entry name" value="MFS_1"/>
    <property type="match status" value="1"/>
</dbReference>
<evidence type="ECO:0000313" key="12">
    <source>
        <dbReference type="EMBL" id="SQA99408.1"/>
    </source>
</evidence>
<dbReference type="InterPro" id="IPR036259">
    <property type="entry name" value="MFS_trans_sf"/>
</dbReference>
<evidence type="ECO:0000256" key="4">
    <source>
        <dbReference type="ARBA" id="ARBA00022692"/>
    </source>
</evidence>
<dbReference type="PANTHER" id="PTHR43528:SF3">
    <property type="entry name" value="CITRATE-PROTON SYMPORTER"/>
    <property type="match status" value="1"/>
</dbReference>
<dbReference type="GO" id="GO:0005886">
    <property type="term" value="C:plasma membrane"/>
    <property type="evidence" value="ECO:0007669"/>
    <property type="project" value="UniProtKB-SubCell"/>
</dbReference>
<keyword evidence="4 9" id="KW-0812">Transmembrane</keyword>
<dbReference type="SUPFAM" id="SSF103473">
    <property type="entry name" value="MFS general substrate transporter"/>
    <property type="match status" value="1"/>
</dbReference>
<gene>
    <name evidence="12" type="primary">kgtP_1</name>
    <name evidence="11" type="ORF">CO704_02405</name>
    <name evidence="12" type="ORF">NCTC12120_03326</name>
</gene>
<keyword evidence="2" id="KW-0813">Transport</keyword>
<feature type="domain" description="Major facilitator superfamily (MFS) profile" evidence="10">
    <location>
        <begin position="33"/>
        <end position="442"/>
    </location>
</feature>
<evidence type="ECO:0000313" key="14">
    <source>
        <dbReference type="Proteomes" id="UP000251197"/>
    </source>
</evidence>
<evidence type="ECO:0000256" key="6">
    <source>
        <dbReference type="ARBA" id="ARBA00022989"/>
    </source>
</evidence>
<dbReference type="Proteomes" id="UP000251197">
    <property type="component" value="Unassembled WGS sequence"/>
</dbReference>
<feature type="transmembrane region" description="Helical" evidence="9">
    <location>
        <begin position="348"/>
        <end position="373"/>
    </location>
</feature>
<keyword evidence="7 9" id="KW-0472">Membrane</keyword>
<evidence type="ECO:0000256" key="3">
    <source>
        <dbReference type="ARBA" id="ARBA00022475"/>
    </source>
</evidence>
<keyword evidence="5" id="KW-0769">Symport</keyword>
<dbReference type="GO" id="GO:0015293">
    <property type="term" value="F:symporter activity"/>
    <property type="evidence" value="ECO:0007669"/>
    <property type="project" value="UniProtKB-KW"/>
</dbReference>
<feature type="transmembrane region" description="Helical" evidence="9">
    <location>
        <begin position="205"/>
        <end position="224"/>
    </location>
</feature>
<dbReference type="STRING" id="158822.LH23_02265"/>
<comment type="subcellular location">
    <subcellularLocation>
        <location evidence="1">Cell membrane</location>
        <topology evidence="1">Multi-pass membrane protein</topology>
    </subcellularLocation>
</comment>
<feature type="compositionally biased region" description="Polar residues" evidence="8">
    <location>
        <begin position="1"/>
        <end position="10"/>
    </location>
</feature>
<dbReference type="PANTHER" id="PTHR43528">
    <property type="entry name" value="ALPHA-KETOGLUTARATE PERMEASE"/>
    <property type="match status" value="1"/>
</dbReference>
<feature type="transmembrane region" description="Helical" evidence="9">
    <location>
        <begin position="254"/>
        <end position="276"/>
    </location>
</feature>
<evidence type="ECO:0000256" key="7">
    <source>
        <dbReference type="ARBA" id="ARBA00023136"/>
    </source>
</evidence>
<keyword evidence="6 9" id="KW-1133">Transmembrane helix</keyword>
<feature type="region of interest" description="Disordered" evidence="8">
    <location>
        <begin position="1"/>
        <end position="21"/>
    </location>
</feature>
<evidence type="ECO:0000256" key="9">
    <source>
        <dbReference type="SAM" id="Phobius"/>
    </source>
</evidence>
<evidence type="ECO:0000256" key="2">
    <source>
        <dbReference type="ARBA" id="ARBA00022448"/>
    </source>
</evidence>
<dbReference type="Proteomes" id="UP000217979">
    <property type="component" value="Chromosome"/>
</dbReference>
<feature type="transmembrane region" description="Helical" evidence="9">
    <location>
        <begin position="69"/>
        <end position="93"/>
    </location>
</feature>
<dbReference type="PROSITE" id="PS50850">
    <property type="entry name" value="MFS"/>
    <property type="match status" value="1"/>
</dbReference>
<sequence>MKPSASSASAANGLIAPIPPQTRPVEEQTSAKSLVAVTLGNGLEIYDFAVYSFFSVIIGHLFFPSSNDYVSLLLAVATFGVGFVMRPLGSLVLGNYADKHGRRAGMTLILGLMALGVMLVAFAPTYSQAGIFGPLVLICGRLLQGFSAGGEVGAATSWLMEAGDKSRRGQRVSWQMTSQGGAALFGAAMGAGLSHYLSEEALYDWGWRVPFILGLAIMPIGMYIRRHLPETHHTEAAPQGENSAKILWREHRRALLLGILLIMKGTTTFYIIIYYMPAYMVNTLHMPAATSYWVSLTAALMTLLIPFFAGKLADRLPRRKPIMTACFAVSLLLIWPIFASILNGMPLFVTIALIAVDQVLANICTVVLFLLLLEAFPKTVRASGIGIVYAVGVTLFGGFAQFNVTWLLKVTGQPMTPAWYLIFCSFVSLAALLAWRERKALPDA</sequence>
<evidence type="ECO:0000256" key="8">
    <source>
        <dbReference type="SAM" id="MobiDB-lite"/>
    </source>
</evidence>
<dbReference type="EMBL" id="CP023525">
    <property type="protein sequence ID" value="ATF91015.1"/>
    <property type="molecule type" value="Genomic_DNA"/>
</dbReference>
<evidence type="ECO:0000259" key="10">
    <source>
        <dbReference type="PROSITE" id="PS50850"/>
    </source>
</evidence>
<evidence type="ECO:0000313" key="11">
    <source>
        <dbReference type="EMBL" id="ATF91015.1"/>
    </source>
</evidence>
<feature type="transmembrane region" description="Helical" evidence="9">
    <location>
        <begin position="291"/>
        <end position="310"/>
    </location>
</feature>
<dbReference type="AlphaFoldDB" id="A0A291DT79"/>
<reference evidence="12 14" key="2">
    <citation type="submission" date="2018-06" db="EMBL/GenBank/DDBJ databases">
        <authorList>
            <consortium name="Pathogen Informatics"/>
            <person name="Doyle S."/>
        </authorList>
    </citation>
    <scope>NUCLEOTIDE SEQUENCE [LARGE SCALE GENOMIC DNA]</scope>
    <source>
        <strain evidence="12 14">NCTC12120</strain>
    </source>
</reference>
<dbReference type="InterPro" id="IPR020846">
    <property type="entry name" value="MFS_dom"/>
</dbReference>
<organism evidence="11 13">
    <name type="scientific">Cedecea neteri</name>
    <dbReference type="NCBI Taxonomy" id="158822"/>
    <lineage>
        <taxon>Bacteria</taxon>
        <taxon>Pseudomonadati</taxon>
        <taxon>Pseudomonadota</taxon>
        <taxon>Gammaproteobacteria</taxon>
        <taxon>Enterobacterales</taxon>
        <taxon>Enterobacteriaceae</taxon>
        <taxon>Cedecea</taxon>
    </lineage>
</organism>
<protein>
    <submittedName>
        <fullName evidence="12">Alpha-ketoglutarate permease</fullName>
    </submittedName>
    <submittedName>
        <fullName evidence="11">MFS transporter</fullName>
    </submittedName>
</protein>
<dbReference type="InterPro" id="IPR051084">
    <property type="entry name" value="H+-coupled_symporters"/>
</dbReference>
<evidence type="ECO:0000313" key="13">
    <source>
        <dbReference type="Proteomes" id="UP000217979"/>
    </source>
</evidence>
<dbReference type="Gene3D" id="1.20.1250.20">
    <property type="entry name" value="MFS general substrate transporter like domains"/>
    <property type="match status" value="2"/>
</dbReference>
<feature type="transmembrane region" description="Helical" evidence="9">
    <location>
        <begin position="322"/>
        <end position="342"/>
    </location>
</feature>
<feature type="transmembrane region" description="Helical" evidence="9">
    <location>
        <begin position="45"/>
        <end position="63"/>
    </location>
</feature>
<proteinExistence type="predicted"/>
<dbReference type="EMBL" id="UAVU01000003">
    <property type="protein sequence ID" value="SQA99408.1"/>
    <property type="molecule type" value="Genomic_DNA"/>
</dbReference>
<feature type="transmembrane region" description="Helical" evidence="9">
    <location>
        <begin position="385"/>
        <end position="406"/>
    </location>
</feature>
<keyword evidence="3" id="KW-1003">Cell membrane</keyword>
<name>A0A291DT79_9ENTR</name>
<evidence type="ECO:0000256" key="1">
    <source>
        <dbReference type="ARBA" id="ARBA00004651"/>
    </source>
</evidence>
<evidence type="ECO:0000256" key="5">
    <source>
        <dbReference type="ARBA" id="ARBA00022847"/>
    </source>
</evidence>
<feature type="transmembrane region" description="Helical" evidence="9">
    <location>
        <begin position="418"/>
        <end position="435"/>
    </location>
</feature>